<evidence type="ECO:0000313" key="9">
    <source>
        <dbReference type="Proteomes" id="UP001206206"/>
    </source>
</evidence>
<evidence type="ECO:0000256" key="6">
    <source>
        <dbReference type="SAM" id="Phobius"/>
    </source>
</evidence>
<keyword evidence="6" id="KW-1133">Transmembrane helix</keyword>
<dbReference type="NCBIfam" id="NF041527">
    <property type="entry name" value="SCO1860_LAETG"/>
    <property type="match status" value="1"/>
</dbReference>
<keyword evidence="6" id="KW-0812">Transmembrane</keyword>
<sequence length="366" mass="35476">MSSAGALSPISGADDAKSSVGVPQLSNSALSLPARRYAAAIGASFALTTSALALAPVAQATTGSGDGGTGGGHSTASVLNTGLDVSLLNKSVDLPLNVALNDVHAPADASQTALSAHLDGVDDGKPFNVLNADVATARATSETRRAEGYVNLVNARVHLPGLPDTPLIQVHQVTSKATCDAGQKPTAYSNLLGDVAVLGKKVTLRAGGTAKVDAPGVGEVRLDLSKTETTSSSSAATALNLQVSVNPAALNVAQVSGEVTLARATCQMPHGGDSGGGTNGSGNGGTGGGGSTKGGTNSGTGSTGSPGGGTAGSGAKVDSAAAKRNLAETGADSSTPYLAGGAVALVGAGGAVMYVTRRRKAARGQQ</sequence>
<evidence type="ECO:0000256" key="2">
    <source>
        <dbReference type="ARBA" id="ARBA00022525"/>
    </source>
</evidence>
<keyword evidence="4" id="KW-0572">Peptidoglycan-anchor</keyword>
<evidence type="ECO:0000313" key="8">
    <source>
        <dbReference type="EMBL" id="MCQ4044947.1"/>
    </source>
</evidence>
<organism evidence="8 9">
    <name type="scientific">Streptantibioticus rubrisoli</name>
    <dbReference type="NCBI Taxonomy" id="1387313"/>
    <lineage>
        <taxon>Bacteria</taxon>
        <taxon>Bacillati</taxon>
        <taxon>Actinomycetota</taxon>
        <taxon>Actinomycetes</taxon>
        <taxon>Kitasatosporales</taxon>
        <taxon>Streptomycetaceae</taxon>
        <taxon>Streptantibioticus</taxon>
    </lineage>
</organism>
<reference evidence="8 9" key="1">
    <citation type="submission" date="2022-06" db="EMBL/GenBank/DDBJ databases">
        <title>Draft genome sequence of type strain Streptomyces rubrisoli DSM 42083.</title>
        <authorList>
            <person name="Duangmal K."/>
            <person name="Klaysubun C."/>
        </authorList>
    </citation>
    <scope>NUCLEOTIDE SEQUENCE [LARGE SCALE GENOMIC DNA]</scope>
    <source>
        <strain evidence="8 9">DSM 42083</strain>
    </source>
</reference>
<feature type="domain" description="Gram-positive cocci surface proteins LPxTG" evidence="7">
    <location>
        <begin position="326"/>
        <end position="365"/>
    </location>
</feature>
<comment type="caution">
    <text evidence="8">The sequence shown here is derived from an EMBL/GenBank/DDBJ whole genome shotgun (WGS) entry which is preliminary data.</text>
</comment>
<evidence type="ECO:0000256" key="1">
    <source>
        <dbReference type="ARBA" id="ARBA00022512"/>
    </source>
</evidence>
<feature type="region of interest" description="Disordered" evidence="5">
    <location>
        <begin position="1"/>
        <end position="20"/>
    </location>
</feature>
<evidence type="ECO:0000256" key="4">
    <source>
        <dbReference type="ARBA" id="ARBA00023088"/>
    </source>
</evidence>
<evidence type="ECO:0000256" key="3">
    <source>
        <dbReference type="ARBA" id="ARBA00022729"/>
    </source>
</evidence>
<feature type="region of interest" description="Disordered" evidence="5">
    <location>
        <begin position="266"/>
        <end position="316"/>
    </location>
</feature>
<keyword evidence="3" id="KW-0732">Signal</keyword>
<accession>A0ABT1PHV3</accession>
<dbReference type="EMBL" id="JANFNH010000034">
    <property type="protein sequence ID" value="MCQ4044947.1"/>
    <property type="molecule type" value="Genomic_DNA"/>
</dbReference>
<name>A0ABT1PHV3_9ACTN</name>
<dbReference type="InterPro" id="IPR019931">
    <property type="entry name" value="LPXTG_anchor"/>
</dbReference>
<dbReference type="NCBIfam" id="NF041528">
    <property type="entry name" value="strep_LAETG"/>
    <property type="match status" value="1"/>
</dbReference>
<evidence type="ECO:0000259" key="7">
    <source>
        <dbReference type="PROSITE" id="PS50847"/>
    </source>
</evidence>
<feature type="compositionally biased region" description="Gly residues" evidence="5">
    <location>
        <begin position="272"/>
        <end position="312"/>
    </location>
</feature>
<keyword evidence="1" id="KW-0134">Cell wall</keyword>
<keyword evidence="6" id="KW-0472">Membrane</keyword>
<feature type="transmembrane region" description="Helical" evidence="6">
    <location>
        <begin position="337"/>
        <end position="356"/>
    </location>
</feature>
<keyword evidence="2" id="KW-0964">Secreted</keyword>
<keyword evidence="9" id="KW-1185">Reference proteome</keyword>
<dbReference type="NCBIfam" id="TIGR01167">
    <property type="entry name" value="LPXTG_anchor"/>
    <property type="match status" value="1"/>
</dbReference>
<dbReference type="RefSeq" id="WP_255931054.1">
    <property type="nucleotide sequence ID" value="NZ_JANFNH010000034.1"/>
</dbReference>
<dbReference type="InterPro" id="IPR048202">
    <property type="entry name" value="SCO1860-like"/>
</dbReference>
<dbReference type="Proteomes" id="UP001206206">
    <property type="component" value="Unassembled WGS sequence"/>
</dbReference>
<gene>
    <name evidence="8" type="ORF">NON19_23665</name>
</gene>
<protein>
    <submittedName>
        <fullName evidence="8">LPXTG cell wall anchor domain-containing protein</fullName>
    </submittedName>
</protein>
<proteinExistence type="predicted"/>
<evidence type="ECO:0000256" key="5">
    <source>
        <dbReference type="SAM" id="MobiDB-lite"/>
    </source>
</evidence>
<dbReference type="PROSITE" id="PS50847">
    <property type="entry name" value="GRAM_POS_ANCHORING"/>
    <property type="match status" value="1"/>
</dbReference>